<dbReference type="Pfam" id="PF07731">
    <property type="entry name" value="Cu-oxidase_2"/>
    <property type="match status" value="1"/>
</dbReference>
<evidence type="ECO:0000256" key="2">
    <source>
        <dbReference type="ARBA" id="ARBA00022723"/>
    </source>
</evidence>
<dbReference type="Gene3D" id="2.60.40.420">
    <property type="entry name" value="Cupredoxins - blue copper proteins"/>
    <property type="match status" value="3"/>
</dbReference>
<accession>A0ABQ0GWY5</accession>
<dbReference type="RefSeq" id="WP_407864044.1">
    <property type="nucleotide sequence ID" value="NZ_BAAFZP010000001.1"/>
</dbReference>
<dbReference type="PROSITE" id="PS00080">
    <property type="entry name" value="MULTICOPPER_OXIDASE2"/>
    <property type="match status" value="1"/>
</dbReference>
<dbReference type="InterPro" id="IPR045087">
    <property type="entry name" value="Cu-oxidase_fam"/>
</dbReference>
<feature type="domain" description="Plastocyanin-like" evidence="10">
    <location>
        <begin position="422"/>
        <end position="531"/>
    </location>
</feature>
<name>A0ABQ0GWY5_9HYPH</name>
<dbReference type="CDD" id="cd13867">
    <property type="entry name" value="CuRO_2_CueO_FtsP"/>
    <property type="match status" value="1"/>
</dbReference>
<dbReference type="PROSITE" id="PS51318">
    <property type="entry name" value="TAT"/>
    <property type="match status" value="1"/>
</dbReference>
<keyword evidence="2" id="KW-0479">Metal-binding</keyword>
<dbReference type="InterPro" id="IPR008972">
    <property type="entry name" value="Cupredoxin"/>
</dbReference>
<dbReference type="Proteomes" id="UP001628091">
    <property type="component" value="Unassembled WGS sequence"/>
</dbReference>
<keyword evidence="13" id="KW-1185">Reference proteome</keyword>
<evidence type="ECO:0000256" key="3">
    <source>
        <dbReference type="ARBA" id="ARBA00023002"/>
    </source>
</evidence>
<evidence type="ECO:0000256" key="7">
    <source>
        <dbReference type="ARBA" id="ARBA00043090"/>
    </source>
</evidence>
<feature type="domain" description="Plastocyanin-like" evidence="11">
    <location>
        <begin position="67"/>
        <end position="173"/>
    </location>
</feature>
<evidence type="ECO:0000256" key="6">
    <source>
        <dbReference type="ARBA" id="ARBA00042896"/>
    </source>
</evidence>
<evidence type="ECO:0000256" key="8">
    <source>
        <dbReference type="ARBA" id="ARBA00048092"/>
    </source>
</evidence>
<reference evidence="12 13" key="1">
    <citation type="submission" date="2024-10" db="EMBL/GenBank/DDBJ databases">
        <title>Isolation, draft genome sequencing and identification of Phyllobacterium sp. NSA23, isolated from leaf soil.</title>
        <authorList>
            <person name="Akita H."/>
        </authorList>
    </citation>
    <scope>NUCLEOTIDE SEQUENCE [LARGE SCALE GENOMIC DNA]</scope>
    <source>
        <strain evidence="12 13">NSA23</strain>
    </source>
</reference>
<dbReference type="EMBL" id="BAAFZP010000001">
    <property type="protein sequence ID" value="GAB1581158.1"/>
    <property type="molecule type" value="Genomic_DNA"/>
</dbReference>
<evidence type="ECO:0000256" key="1">
    <source>
        <dbReference type="ARBA" id="ARBA00011245"/>
    </source>
</evidence>
<dbReference type="InterPro" id="IPR001117">
    <property type="entry name" value="Cu-oxidase_2nd"/>
</dbReference>
<gene>
    <name evidence="12" type="primary">cueO</name>
    <name evidence="12" type="ORF">PPNSA23_11010</name>
</gene>
<organism evidence="12 13">
    <name type="scientific">Phyllobacterium phragmitis</name>
    <dbReference type="NCBI Taxonomy" id="2670329"/>
    <lineage>
        <taxon>Bacteria</taxon>
        <taxon>Pseudomonadati</taxon>
        <taxon>Pseudomonadota</taxon>
        <taxon>Alphaproteobacteria</taxon>
        <taxon>Hyphomicrobiales</taxon>
        <taxon>Phyllobacteriaceae</taxon>
        <taxon>Phyllobacterium</taxon>
    </lineage>
</organism>
<proteinExistence type="predicted"/>
<evidence type="ECO:0000313" key="13">
    <source>
        <dbReference type="Proteomes" id="UP001628091"/>
    </source>
</evidence>
<comment type="catalytic activity">
    <reaction evidence="8">
        <text>4 Cu(+) + O2 + 4 H(+) = 4 Cu(2+) + 2 H2O</text>
        <dbReference type="Rhea" id="RHEA:30083"/>
        <dbReference type="ChEBI" id="CHEBI:15377"/>
        <dbReference type="ChEBI" id="CHEBI:15378"/>
        <dbReference type="ChEBI" id="CHEBI:15379"/>
        <dbReference type="ChEBI" id="CHEBI:29036"/>
        <dbReference type="ChEBI" id="CHEBI:49552"/>
        <dbReference type="EC" id="1.16.3.4"/>
    </reaction>
    <physiologicalReaction direction="left-to-right" evidence="8">
        <dbReference type="Rhea" id="RHEA:30084"/>
    </physiologicalReaction>
</comment>
<sequence>MTDITITRRHALGLGLGAAAACYLPWNGVARAAARADAPPLPVPPLIEPDGNGVVKLRLGKGRHAFRVGSEAASAGVNGSYLGPLLRLENGARVTLAVENALGEETTMHWHGLFVPSRLDGGPHNIIKPGETWSPEVTIDQPPSFNWFHPHMHGDTARQAHMGLAGLIVVTDGKDGERGLPQSYGIDDLPLVLQDRRVIEGEDVYAPDLMDLIHGFRGDILIVNGVEGPVAAVPKGIVRLRLLNGANARNFHLRLSDGRPLHVFASDGGFVAAPGPVSRLTVAPGERYECLVDFSGGSAVDLLTLADDEETGEELHVMRFVPDAGLPVAVTAIPARLEDPGMPDPSLSIRRRSFVFDERLAANMALMKAPSGQMESGHGMAGMHSGHDMGSMEMEGMHDMDHSMHQGRSAGDAGAPVAALASGVRMAMAGEPFDMNHIDVEAKLGSFEIWELQTQEMAHPFHIHGASFRILTKNGEPPVPHEAGWKDVALINGRAELLIRFDREADRDHPFMFHCHILEHEDVGMMAQFVTV</sequence>
<dbReference type="Pfam" id="PF07732">
    <property type="entry name" value="Cu-oxidase_3"/>
    <property type="match status" value="1"/>
</dbReference>
<comment type="caution">
    <text evidence="12">The sequence shown here is derived from an EMBL/GenBank/DDBJ whole genome shotgun (WGS) entry which is preliminary data.</text>
</comment>
<dbReference type="InterPro" id="IPR011707">
    <property type="entry name" value="Cu-oxidase-like_N"/>
</dbReference>
<dbReference type="EC" id="1.16.3.4" evidence="4"/>
<dbReference type="CDD" id="cd13890">
    <property type="entry name" value="CuRO_3_CueO_FtsP"/>
    <property type="match status" value="1"/>
</dbReference>
<evidence type="ECO:0000256" key="5">
    <source>
        <dbReference type="ARBA" id="ARBA00041027"/>
    </source>
</evidence>
<evidence type="ECO:0000256" key="4">
    <source>
        <dbReference type="ARBA" id="ARBA00038978"/>
    </source>
</evidence>
<dbReference type="InterPro" id="IPR011706">
    <property type="entry name" value="Cu-oxidase_C"/>
</dbReference>
<dbReference type="SUPFAM" id="SSF49503">
    <property type="entry name" value="Cupredoxins"/>
    <property type="match status" value="3"/>
</dbReference>
<comment type="subunit">
    <text evidence="1">Monomer.</text>
</comment>
<dbReference type="InterPro" id="IPR006311">
    <property type="entry name" value="TAT_signal"/>
</dbReference>
<dbReference type="Pfam" id="PF00394">
    <property type="entry name" value="Cu-oxidase"/>
    <property type="match status" value="1"/>
</dbReference>
<evidence type="ECO:0000313" key="12">
    <source>
        <dbReference type="EMBL" id="GAB1581158.1"/>
    </source>
</evidence>
<keyword evidence="3" id="KW-0560">Oxidoreductase</keyword>
<dbReference type="PANTHER" id="PTHR48267:SF1">
    <property type="entry name" value="BILIRUBIN OXIDASE"/>
    <property type="match status" value="1"/>
</dbReference>
<dbReference type="PANTHER" id="PTHR48267">
    <property type="entry name" value="CUPREDOXIN SUPERFAMILY PROTEIN"/>
    <property type="match status" value="1"/>
</dbReference>
<protein>
    <recommendedName>
        <fullName evidence="5">Multicopper oxidase CueO</fullName>
        <ecNumber evidence="4">1.16.3.4</ecNumber>
    </recommendedName>
    <alternativeName>
        <fullName evidence="6">Copper efflux oxidase</fullName>
    </alternativeName>
    <alternativeName>
        <fullName evidence="7">Cuprous oxidase</fullName>
    </alternativeName>
</protein>
<evidence type="ECO:0000259" key="10">
    <source>
        <dbReference type="Pfam" id="PF07731"/>
    </source>
</evidence>
<evidence type="ECO:0000259" key="11">
    <source>
        <dbReference type="Pfam" id="PF07732"/>
    </source>
</evidence>
<evidence type="ECO:0000259" key="9">
    <source>
        <dbReference type="Pfam" id="PF00394"/>
    </source>
</evidence>
<dbReference type="InterPro" id="IPR002355">
    <property type="entry name" value="Cu_oxidase_Cu_BS"/>
</dbReference>
<dbReference type="NCBIfam" id="NF008205">
    <property type="entry name" value="PRK10965.1"/>
    <property type="match status" value="1"/>
</dbReference>
<feature type="domain" description="Plastocyanin-like" evidence="9">
    <location>
        <begin position="230"/>
        <end position="295"/>
    </location>
</feature>